<organism evidence="2 3">
    <name type="scientific">Breoghania corrubedonensis</name>
    <dbReference type="NCBI Taxonomy" id="665038"/>
    <lineage>
        <taxon>Bacteria</taxon>
        <taxon>Pseudomonadati</taxon>
        <taxon>Pseudomonadota</taxon>
        <taxon>Alphaproteobacteria</taxon>
        <taxon>Hyphomicrobiales</taxon>
        <taxon>Stappiaceae</taxon>
        <taxon>Breoghania</taxon>
    </lineage>
</organism>
<evidence type="ECO:0000256" key="1">
    <source>
        <dbReference type="SAM" id="MobiDB-lite"/>
    </source>
</evidence>
<evidence type="ECO:0000313" key="2">
    <source>
        <dbReference type="EMBL" id="PTW57648.1"/>
    </source>
</evidence>
<accession>A0A2T5V1P0</accession>
<feature type="compositionally biased region" description="Low complexity" evidence="1">
    <location>
        <begin position="1"/>
        <end position="14"/>
    </location>
</feature>
<evidence type="ECO:0000313" key="3">
    <source>
        <dbReference type="Proteomes" id="UP000244081"/>
    </source>
</evidence>
<gene>
    <name evidence="2" type="ORF">C8N35_110127</name>
</gene>
<dbReference type="AlphaFoldDB" id="A0A2T5V1P0"/>
<reference evidence="2 3" key="1">
    <citation type="submission" date="2018-04" db="EMBL/GenBank/DDBJ databases">
        <title>Genomic Encyclopedia of Archaeal and Bacterial Type Strains, Phase II (KMG-II): from individual species to whole genera.</title>
        <authorList>
            <person name="Goeker M."/>
        </authorList>
    </citation>
    <scope>NUCLEOTIDE SEQUENCE [LARGE SCALE GENOMIC DNA]</scope>
    <source>
        <strain evidence="2 3">DSM 23382</strain>
    </source>
</reference>
<dbReference type="EMBL" id="QAYG01000010">
    <property type="protein sequence ID" value="PTW57648.1"/>
    <property type="molecule type" value="Genomic_DNA"/>
</dbReference>
<protein>
    <submittedName>
        <fullName evidence="2">Uncharacterized protein</fullName>
    </submittedName>
</protein>
<feature type="region of interest" description="Disordered" evidence="1">
    <location>
        <begin position="1"/>
        <end position="31"/>
    </location>
</feature>
<keyword evidence="3" id="KW-1185">Reference proteome</keyword>
<name>A0A2T5V1P0_9HYPH</name>
<proteinExistence type="predicted"/>
<comment type="caution">
    <text evidence="2">The sequence shown here is derived from an EMBL/GenBank/DDBJ whole genome shotgun (WGS) entry which is preliminary data.</text>
</comment>
<dbReference type="Proteomes" id="UP000244081">
    <property type="component" value="Unassembled WGS sequence"/>
</dbReference>
<dbReference type="OrthoDB" id="9815292at2"/>
<sequence length="104" mass="11456">MKRPIAVPRPVAPRSSLLGHNGGPPLDGSRPWNEGHFGSYFGWRAAHDAVWKSIPPAIALRRARKAAALGLTYVEYTIEILDRGRYLQAGDTQRIAEIIAARRG</sequence>